<keyword evidence="4" id="KW-1185">Reference proteome</keyword>
<protein>
    <recommendedName>
        <fullName evidence="2">Nuclear pore complex protein NUP96 C-terminal domain-containing protein</fullName>
    </recommendedName>
</protein>
<feature type="domain" description="Nuclear pore complex protein NUP96 C-terminal" evidence="2">
    <location>
        <begin position="267"/>
        <end position="569"/>
    </location>
</feature>
<evidence type="ECO:0000313" key="3">
    <source>
        <dbReference type="EMBL" id="CAK9052100.1"/>
    </source>
</evidence>
<name>A0ABP0MPU9_9DINO</name>
<reference evidence="3 4" key="1">
    <citation type="submission" date="2024-02" db="EMBL/GenBank/DDBJ databases">
        <authorList>
            <person name="Chen Y."/>
            <person name="Shah S."/>
            <person name="Dougan E. K."/>
            <person name="Thang M."/>
            <person name="Chan C."/>
        </authorList>
    </citation>
    <scope>NUCLEOTIDE SEQUENCE [LARGE SCALE GENOMIC DNA]</scope>
</reference>
<sequence length="700" mass="77314">MSYGIAAGWDEDFLADGQGFVPAERVSDARDGRRPRELRPGALTKATELLWRVNDAQRAARVQAALESPEEEDEEMLPATGDRRENDKAPVLAAETVAVASSEALVRELGPSRASARAGLLAVPVASVDGHFQVRLLRTGQTQRSRCQEHVVDPEAVGLLQAQVDSGLSSPTPSAPRERAKLSPAQLSPVGAEATVLLQKYSQVAVNCFGEVGVEAFQLAEALFGVQDELQKMRRLSRWLSCVNQKTVRKYLEARGPRDREAQGLDAVFHHLTANNVPAAVKELHRLPRGPHFDRLAPLLAAAGGCPLPSPQRRSLRQQLVEWKRQRVGELMNPELWRIYCLLAGDLEVIREALDWRTAFGVVFWYGQSEEPVRGSTGVLSQVVTSFVEAVKQQGISSRIRPVPSYGCLPLRETKDDLLFTELIKPAAIGKRNDPESLQFTAIRMAAGLAAGSCDVAHFDYKTYTKDPLEISLSWHFSVLMLALQGEEARAASNGVAFQRLTQQYCKLLEQNALHQWAVYVAHFLSEDRSRSALVRQLLTGYAKSISVVDEVMPWPSLPPGWLWQAKALACEQARNWCGALCCWLRCGNEEARAVSIACGYLMGPTLLGHASAPFKRGSVEAILLSPMNPAARWLLASLEELQGAMTGQDLLWAEAGREALELLRTWATSSEDARFVPQQLVRLHWKCQRLRGCMLGFPQ</sequence>
<comment type="caution">
    <text evidence="3">The sequence shown here is derived from an EMBL/GenBank/DDBJ whole genome shotgun (WGS) entry which is preliminary data.</text>
</comment>
<organism evidence="3 4">
    <name type="scientific">Durusdinium trenchii</name>
    <dbReference type="NCBI Taxonomy" id="1381693"/>
    <lineage>
        <taxon>Eukaryota</taxon>
        <taxon>Sar</taxon>
        <taxon>Alveolata</taxon>
        <taxon>Dinophyceae</taxon>
        <taxon>Suessiales</taxon>
        <taxon>Symbiodiniaceae</taxon>
        <taxon>Durusdinium</taxon>
    </lineage>
</organism>
<dbReference type="InterPro" id="IPR021967">
    <property type="entry name" value="Nup98_C"/>
</dbReference>
<dbReference type="Gene3D" id="1.25.40.690">
    <property type="match status" value="1"/>
</dbReference>
<feature type="region of interest" description="Disordered" evidence="1">
    <location>
        <begin position="165"/>
        <end position="184"/>
    </location>
</feature>
<dbReference type="Pfam" id="PF12110">
    <property type="entry name" value="Nup96"/>
    <property type="match status" value="1"/>
</dbReference>
<accession>A0ABP0MPU9</accession>
<dbReference type="EMBL" id="CAXAMN010018224">
    <property type="protein sequence ID" value="CAK9052100.1"/>
    <property type="molecule type" value="Genomic_DNA"/>
</dbReference>
<gene>
    <name evidence="3" type="ORF">CCMP2556_LOCUS26332</name>
</gene>
<evidence type="ECO:0000313" key="4">
    <source>
        <dbReference type="Proteomes" id="UP001642484"/>
    </source>
</evidence>
<dbReference type="Proteomes" id="UP001642484">
    <property type="component" value="Unassembled WGS sequence"/>
</dbReference>
<evidence type="ECO:0000259" key="2">
    <source>
        <dbReference type="Pfam" id="PF12110"/>
    </source>
</evidence>
<evidence type="ECO:0000256" key="1">
    <source>
        <dbReference type="SAM" id="MobiDB-lite"/>
    </source>
</evidence>
<proteinExistence type="predicted"/>